<dbReference type="SUPFAM" id="SSF56784">
    <property type="entry name" value="HAD-like"/>
    <property type="match status" value="1"/>
</dbReference>
<dbReference type="InterPro" id="IPR023214">
    <property type="entry name" value="HAD_sf"/>
</dbReference>
<evidence type="ECO:0000313" key="2">
    <source>
        <dbReference type="Proteomes" id="UP000636800"/>
    </source>
</evidence>
<keyword evidence="2" id="KW-1185">Reference proteome</keyword>
<dbReference type="Gene3D" id="3.40.50.1000">
    <property type="entry name" value="HAD superfamily/HAD-like"/>
    <property type="match status" value="1"/>
</dbReference>
<gene>
    <name evidence="1" type="ORF">HPP92_005558</name>
</gene>
<protein>
    <submittedName>
        <fullName evidence="1">Uncharacterized protein</fullName>
    </submittedName>
</protein>
<accession>A0A835VCQ7</accession>
<dbReference type="PANTHER" id="PTHR46986">
    <property type="entry name" value="ENDORIBONUCLEASE YBEY, CHLOROPLASTIC"/>
    <property type="match status" value="1"/>
</dbReference>
<dbReference type="AlphaFoldDB" id="A0A835VCQ7"/>
<reference evidence="1 2" key="1">
    <citation type="journal article" date="2020" name="Nat. Food">
        <title>A phased Vanilla planifolia genome enables genetic improvement of flavour and production.</title>
        <authorList>
            <person name="Hasing T."/>
            <person name="Tang H."/>
            <person name="Brym M."/>
            <person name="Khazi F."/>
            <person name="Huang T."/>
            <person name="Chambers A.H."/>
        </authorList>
    </citation>
    <scope>NUCLEOTIDE SEQUENCE [LARGE SCALE GENOMIC DNA]</scope>
    <source>
        <tissue evidence="1">Leaf</tissue>
    </source>
</reference>
<dbReference type="Proteomes" id="UP000636800">
    <property type="component" value="Chromosome 2"/>
</dbReference>
<organism evidence="1 2">
    <name type="scientific">Vanilla planifolia</name>
    <name type="common">Vanilla</name>
    <dbReference type="NCBI Taxonomy" id="51239"/>
    <lineage>
        <taxon>Eukaryota</taxon>
        <taxon>Viridiplantae</taxon>
        <taxon>Streptophyta</taxon>
        <taxon>Embryophyta</taxon>
        <taxon>Tracheophyta</taxon>
        <taxon>Spermatophyta</taxon>
        <taxon>Magnoliopsida</taxon>
        <taxon>Liliopsida</taxon>
        <taxon>Asparagales</taxon>
        <taxon>Orchidaceae</taxon>
        <taxon>Vanilloideae</taxon>
        <taxon>Vanilleae</taxon>
        <taxon>Vanilla</taxon>
    </lineage>
</organism>
<sequence>MGVQVLFRRSLICLKSYQRVLQKIMAIGDGENDVEMLKLASLGVALGNGSEKAKAVADIIGATNDEDGVAMAIYSWEKTEPMSPLRVFPTGAHASHCDRVHSSSSLCARSSVPFELAVRGLQRQRNGERIEGERK</sequence>
<dbReference type="PANTHER" id="PTHR46986:SF1">
    <property type="entry name" value="ENDORIBONUCLEASE YBEY, CHLOROPLASTIC"/>
    <property type="match status" value="1"/>
</dbReference>
<dbReference type="GO" id="GO:0004222">
    <property type="term" value="F:metalloendopeptidase activity"/>
    <property type="evidence" value="ECO:0007669"/>
    <property type="project" value="InterPro"/>
</dbReference>
<dbReference type="InterPro" id="IPR002036">
    <property type="entry name" value="YbeY"/>
</dbReference>
<proteinExistence type="predicted"/>
<evidence type="ECO:0000313" key="1">
    <source>
        <dbReference type="EMBL" id="KAG0492160.1"/>
    </source>
</evidence>
<comment type="caution">
    <text evidence="1">The sequence shown here is derived from an EMBL/GenBank/DDBJ whole genome shotgun (WGS) entry which is preliminary data.</text>
</comment>
<dbReference type="PROSITE" id="PS01229">
    <property type="entry name" value="COF_2"/>
    <property type="match status" value="1"/>
</dbReference>
<dbReference type="InterPro" id="IPR036412">
    <property type="entry name" value="HAD-like_sf"/>
</dbReference>
<dbReference type="OrthoDB" id="780738at2759"/>
<name>A0A835VCQ7_VANPL</name>
<dbReference type="GO" id="GO:0006364">
    <property type="term" value="P:rRNA processing"/>
    <property type="evidence" value="ECO:0007669"/>
    <property type="project" value="InterPro"/>
</dbReference>
<dbReference type="Pfam" id="PF08282">
    <property type="entry name" value="Hydrolase_3"/>
    <property type="match status" value="1"/>
</dbReference>
<dbReference type="EMBL" id="JADCNL010000002">
    <property type="protein sequence ID" value="KAG0492160.1"/>
    <property type="molecule type" value="Genomic_DNA"/>
</dbReference>